<evidence type="ECO:0000313" key="1">
    <source>
        <dbReference type="EMBL" id="PKI74957.1"/>
    </source>
</evidence>
<reference evidence="1 2" key="1">
    <citation type="submission" date="2017-11" db="EMBL/GenBank/DDBJ databases">
        <title>De-novo sequencing of pomegranate (Punica granatum L.) genome.</title>
        <authorList>
            <person name="Akparov Z."/>
            <person name="Amiraslanov A."/>
            <person name="Hajiyeva S."/>
            <person name="Abbasov M."/>
            <person name="Kaur K."/>
            <person name="Hamwieh A."/>
            <person name="Solovyev V."/>
            <person name="Salamov A."/>
            <person name="Braich B."/>
            <person name="Kosarev P."/>
            <person name="Mahmoud A."/>
            <person name="Hajiyev E."/>
            <person name="Babayeva S."/>
            <person name="Izzatullayeva V."/>
            <person name="Mammadov A."/>
            <person name="Mammadov A."/>
            <person name="Sharifova S."/>
            <person name="Ojaghi J."/>
            <person name="Eynullazada K."/>
            <person name="Bayramov B."/>
            <person name="Abdulazimova A."/>
            <person name="Shahmuradov I."/>
        </authorList>
    </citation>
    <scope>NUCLEOTIDE SEQUENCE [LARGE SCALE GENOMIC DNA]</scope>
    <source>
        <strain evidence="2">cv. AG2017</strain>
        <tissue evidence="1">Leaf</tissue>
    </source>
</reference>
<proteinExistence type="predicted"/>
<dbReference type="STRING" id="22663.A0A2I0L2L4"/>
<dbReference type="AlphaFoldDB" id="A0A2I0L2L4"/>
<organism evidence="1 2">
    <name type="scientific">Punica granatum</name>
    <name type="common">Pomegranate</name>
    <dbReference type="NCBI Taxonomy" id="22663"/>
    <lineage>
        <taxon>Eukaryota</taxon>
        <taxon>Viridiplantae</taxon>
        <taxon>Streptophyta</taxon>
        <taxon>Embryophyta</taxon>
        <taxon>Tracheophyta</taxon>
        <taxon>Spermatophyta</taxon>
        <taxon>Magnoliopsida</taxon>
        <taxon>eudicotyledons</taxon>
        <taxon>Gunneridae</taxon>
        <taxon>Pentapetalae</taxon>
        <taxon>rosids</taxon>
        <taxon>malvids</taxon>
        <taxon>Myrtales</taxon>
        <taxon>Lythraceae</taxon>
        <taxon>Punica</taxon>
    </lineage>
</organism>
<sequence length="166" mass="18506">MVIKNFTFVPDDPDLDNARPGSPHPFFSKISWGSSSSDAYCSKCIHSLTSIYNSRTLSTLIPDNRVRTGAGAEAQAAAEDRIEMQIFAHHTEQQDIDDKEVAPGFLANVLAFLKKIRKIRSPPSHYFGEEDHFGHIHLQRFSMGELQVATENFSPDNILGRGVFGK</sequence>
<comment type="caution">
    <text evidence="1">The sequence shown here is derived from an EMBL/GenBank/DDBJ whole genome shotgun (WGS) entry which is preliminary data.</text>
</comment>
<evidence type="ECO:0000313" key="2">
    <source>
        <dbReference type="Proteomes" id="UP000233551"/>
    </source>
</evidence>
<gene>
    <name evidence="1" type="ORF">CRG98_004729</name>
</gene>
<protein>
    <submittedName>
        <fullName evidence="1">Uncharacterized protein</fullName>
    </submittedName>
</protein>
<dbReference type="EMBL" id="PGOL01000189">
    <property type="protein sequence ID" value="PKI74957.1"/>
    <property type="molecule type" value="Genomic_DNA"/>
</dbReference>
<keyword evidence="2" id="KW-1185">Reference proteome</keyword>
<feature type="non-terminal residue" evidence="1">
    <location>
        <position position="166"/>
    </location>
</feature>
<dbReference type="Gene3D" id="3.30.200.20">
    <property type="entry name" value="Phosphorylase Kinase, domain 1"/>
    <property type="match status" value="1"/>
</dbReference>
<accession>A0A2I0L2L4</accession>
<name>A0A2I0L2L4_PUNGR</name>
<dbReference type="Proteomes" id="UP000233551">
    <property type="component" value="Unassembled WGS sequence"/>
</dbReference>